<dbReference type="InterPro" id="IPR003593">
    <property type="entry name" value="AAA+_ATPase"/>
</dbReference>
<evidence type="ECO:0000256" key="11">
    <source>
        <dbReference type="ARBA" id="ARBA00023225"/>
    </source>
</evidence>
<comment type="caution">
    <text evidence="16">The sequence shown here is derived from an EMBL/GenBank/DDBJ whole genome shotgun (WGS) entry which is preliminary data.</text>
</comment>
<proteinExistence type="inferred from homology"/>
<dbReference type="CDD" id="cd17873">
    <property type="entry name" value="FlhF"/>
    <property type="match status" value="1"/>
</dbReference>
<dbReference type="PANTHER" id="PTHR43134:SF3">
    <property type="entry name" value="FLAGELLAR BIOSYNTHESIS PROTEIN FLHF"/>
    <property type="match status" value="1"/>
</dbReference>
<evidence type="ECO:0000259" key="14">
    <source>
        <dbReference type="SMART" id="SM00382"/>
    </source>
</evidence>
<evidence type="ECO:0000256" key="1">
    <source>
        <dbReference type="ARBA" id="ARBA00004413"/>
    </source>
</evidence>
<dbReference type="PANTHER" id="PTHR43134">
    <property type="entry name" value="SIGNAL RECOGNITION PARTICLE RECEPTOR SUBUNIT ALPHA"/>
    <property type="match status" value="1"/>
</dbReference>
<evidence type="ECO:0000256" key="4">
    <source>
        <dbReference type="ARBA" id="ARBA00022448"/>
    </source>
</evidence>
<dbReference type="GO" id="GO:0044781">
    <property type="term" value="P:bacterial-type flagellum organization"/>
    <property type="evidence" value="ECO:0007669"/>
    <property type="project" value="UniProtKB-KW"/>
</dbReference>
<evidence type="ECO:0000256" key="12">
    <source>
        <dbReference type="ARBA" id="ARBA00025337"/>
    </source>
</evidence>
<dbReference type="EMBL" id="SRIB01000008">
    <property type="protein sequence ID" value="TFZ39935.1"/>
    <property type="molecule type" value="Genomic_DNA"/>
</dbReference>
<evidence type="ECO:0000256" key="7">
    <source>
        <dbReference type="ARBA" id="ARBA00022795"/>
    </source>
</evidence>
<evidence type="ECO:0000256" key="3">
    <source>
        <dbReference type="ARBA" id="ARBA00014919"/>
    </source>
</evidence>
<dbReference type="GO" id="GO:0015031">
    <property type="term" value="P:protein transport"/>
    <property type="evidence" value="ECO:0007669"/>
    <property type="project" value="UniProtKB-KW"/>
</dbReference>
<dbReference type="GO" id="GO:0005525">
    <property type="term" value="F:GTP binding"/>
    <property type="evidence" value="ECO:0007669"/>
    <property type="project" value="UniProtKB-KW"/>
</dbReference>
<comment type="similarity">
    <text evidence="2">Belongs to the GTP-binding SRP family.</text>
</comment>
<evidence type="ECO:0000313" key="17">
    <source>
        <dbReference type="Proteomes" id="UP000298381"/>
    </source>
</evidence>
<evidence type="ECO:0000256" key="6">
    <source>
        <dbReference type="ARBA" id="ARBA00022741"/>
    </source>
</evidence>
<keyword evidence="5" id="KW-1003">Cell membrane</keyword>
<dbReference type="InterPro" id="IPR027417">
    <property type="entry name" value="P-loop_NTPase"/>
</dbReference>
<dbReference type="RefSeq" id="WP_135271251.1">
    <property type="nucleotide sequence ID" value="NZ_SRIB01000008.1"/>
</dbReference>
<keyword evidence="11" id="KW-1006">Bacterial flagellum protein export</keyword>
<keyword evidence="4" id="KW-0813">Transport</keyword>
<evidence type="ECO:0000256" key="5">
    <source>
        <dbReference type="ARBA" id="ARBA00022475"/>
    </source>
</evidence>
<keyword evidence="6" id="KW-0547">Nucleotide-binding</keyword>
<dbReference type="SUPFAM" id="SSF52540">
    <property type="entry name" value="P-loop containing nucleoside triphosphate hydrolases"/>
    <property type="match status" value="1"/>
</dbReference>
<keyword evidence="16" id="KW-0282">Flagellum</keyword>
<dbReference type="Proteomes" id="UP000298381">
    <property type="component" value="Unassembled WGS sequence"/>
</dbReference>
<keyword evidence="9" id="KW-0342">GTP-binding</keyword>
<name>A0A4Z0D3M2_9FIRM</name>
<feature type="domain" description="AAA+ ATPase" evidence="14">
    <location>
        <begin position="132"/>
        <end position="279"/>
    </location>
</feature>
<evidence type="ECO:0000256" key="9">
    <source>
        <dbReference type="ARBA" id="ARBA00023134"/>
    </source>
</evidence>
<dbReference type="SMART" id="SM00962">
    <property type="entry name" value="SRP54"/>
    <property type="match status" value="1"/>
</dbReference>
<dbReference type="GO" id="GO:0005886">
    <property type="term" value="C:plasma membrane"/>
    <property type="evidence" value="ECO:0007669"/>
    <property type="project" value="UniProtKB-SubCell"/>
</dbReference>
<keyword evidence="8" id="KW-0653">Protein transport</keyword>
<dbReference type="Gene3D" id="1.20.120.1380">
    <property type="entry name" value="Flagellar FlhF biosynthesis protein, N domain"/>
    <property type="match status" value="1"/>
</dbReference>
<dbReference type="GO" id="GO:0003924">
    <property type="term" value="F:GTPase activity"/>
    <property type="evidence" value="ECO:0007669"/>
    <property type="project" value="InterPro"/>
</dbReference>
<dbReference type="InterPro" id="IPR000897">
    <property type="entry name" value="SRP54_GTPase_dom"/>
</dbReference>
<keyword evidence="7" id="KW-1005">Bacterial flagellum biogenesis</keyword>
<dbReference type="AlphaFoldDB" id="A0A4Z0D3M2"/>
<dbReference type="SMART" id="SM00382">
    <property type="entry name" value="AAA"/>
    <property type="match status" value="1"/>
</dbReference>
<reference evidence="16 17" key="1">
    <citation type="submission" date="2019-03" db="EMBL/GenBank/DDBJ databases">
        <title>Draft genome sequence data and analysis of a Fermenting Bacterium, Soehngenia longevitae strain 1933PT, isolated from petroleum reservoir in Azerbaijan.</title>
        <authorList>
            <person name="Grouzdev D.S."/>
            <person name="Bidzhieva S.K."/>
            <person name="Sokolova D.S."/>
            <person name="Tourova T.P."/>
            <person name="Poltaraus A.B."/>
            <person name="Nazina T.N."/>
        </authorList>
    </citation>
    <scope>NUCLEOTIDE SEQUENCE [LARGE SCALE GENOMIC DNA]</scope>
    <source>
        <strain evidence="16 17">1933P</strain>
    </source>
</reference>
<evidence type="ECO:0000256" key="8">
    <source>
        <dbReference type="ARBA" id="ARBA00022927"/>
    </source>
</evidence>
<evidence type="ECO:0000313" key="16">
    <source>
        <dbReference type="EMBL" id="TFZ39935.1"/>
    </source>
</evidence>
<dbReference type="Pfam" id="PF00448">
    <property type="entry name" value="SRP54"/>
    <property type="match status" value="1"/>
</dbReference>
<dbReference type="GO" id="GO:0005047">
    <property type="term" value="F:signal recognition particle binding"/>
    <property type="evidence" value="ECO:0007669"/>
    <property type="project" value="TreeGrafter"/>
</dbReference>
<protein>
    <recommendedName>
        <fullName evidence="3">Flagellar biosynthesis protein FlhF</fullName>
    </recommendedName>
    <alternativeName>
        <fullName evidence="13">Flagella-associated GTP-binding protein</fullName>
    </alternativeName>
</protein>
<evidence type="ECO:0000256" key="2">
    <source>
        <dbReference type="ARBA" id="ARBA00008531"/>
    </source>
</evidence>
<feature type="domain" description="SRP54-type proteins GTP-binding" evidence="15">
    <location>
        <begin position="133"/>
        <end position="325"/>
    </location>
</feature>
<comment type="subcellular location">
    <subcellularLocation>
        <location evidence="1">Cell membrane</location>
        <topology evidence="1">Peripheral membrane protein</topology>
        <orientation evidence="1">Cytoplasmic side</orientation>
    </subcellularLocation>
</comment>
<dbReference type="GO" id="GO:0006614">
    <property type="term" value="P:SRP-dependent cotranslational protein targeting to membrane"/>
    <property type="evidence" value="ECO:0007669"/>
    <property type="project" value="InterPro"/>
</dbReference>
<evidence type="ECO:0000259" key="15">
    <source>
        <dbReference type="SMART" id="SM00962"/>
    </source>
</evidence>
<dbReference type="FunFam" id="3.40.50.300:FF:000695">
    <property type="entry name" value="Flagellar biosynthesis regulator FlhF"/>
    <property type="match status" value="1"/>
</dbReference>
<gene>
    <name evidence="16" type="ORF">E4100_06635</name>
</gene>
<keyword evidence="16" id="KW-0969">Cilium</keyword>
<comment type="function">
    <text evidence="12">Necessary for flagellar biosynthesis. May be involved in translocation of the flagellum.</text>
</comment>
<dbReference type="InterPro" id="IPR047040">
    <property type="entry name" value="FlhF__GTPase_dom"/>
</dbReference>
<keyword evidence="10" id="KW-0472">Membrane</keyword>
<accession>A0A4Z0D3M2</accession>
<evidence type="ECO:0000256" key="13">
    <source>
        <dbReference type="ARBA" id="ARBA00030866"/>
    </source>
</evidence>
<organism evidence="16 17">
    <name type="scientific">Soehngenia longivitae</name>
    <dbReference type="NCBI Taxonomy" id="2562294"/>
    <lineage>
        <taxon>Bacteria</taxon>
        <taxon>Bacillati</taxon>
        <taxon>Bacillota</taxon>
        <taxon>Tissierellia</taxon>
        <taxon>Tissierellales</taxon>
        <taxon>Tissierellaceae</taxon>
        <taxon>Soehngenia</taxon>
    </lineage>
</organism>
<dbReference type="Gene3D" id="3.40.50.300">
    <property type="entry name" value="P-loop containing nucleotide triphosphate hydrolases"/>
    <property type="match status" value="1"/>
</dbReference>
<evidence type="ECO:0000256" key="10">
    <source>
        <dbReference type="ARBA" id="ARBA00023136"/>
    </source>
</evidence>
<sequence length="329" mass="37383">MIIKKYIVDDMKEAFIRAKYELGSDAVLVDQRNIKQGAKLNPFKKKRIEVTFALEEDKNPILTENTVKSENKVIANSKKGIKLNMDSETAKDKLMHFCSLHDKNPEDLTFDEKKQFLEILLKDTNFNQKKELSKINILVGPTGVGKTTTIAKIAARESILNKNKVGLITIDTYRIGAVEQLRTYARILNIPFEVANDISEMDGKLKKLKDCDLILIDTLGMSPNDDKKLSEVSKFIDKCYLDYKTFLVISMTTDKLAIDNILNRYSALNYDSIIITKIDEVLDLSNLWYILNNSSKPIAYLCNGQDVPNDIREANIDTIFELSEGDLVL</sequence>
<keyword evidence="16" id="KW-0966">Cell projection</keyword>
<keyword evidence="17" id="KW-1185">Reference proteome</keyword>
<dbReference type="OrthoDB" id="9778554at2"/>